<feature type="signal peptide" evidence="1">
    <location>
        <begin position="1"/>
        <end position="15"/>
    </location>
</feature>
<organism evidence="2 3">
    <name type="scientific">Funneliformis mosseae</name>
    <name type="common">Endomycorrhizal fungus</name>
    <name type="synonym">Glomus mosseae</name>
    <dbReference type="NCBI Taxonomy" id="27381"/>
    <lineage>
        <taxon>Eukaryota</taxon>
        <taxon>Fungi</taxon>
        <taxon>Fungi incertae sedis</taxon>
        <taxon>Mucoromycota</taxon>
        <taxon>Glomeromycotina</taxon>
        <taxon>Glomeromycetes</taxon>
        <taxon>Glomerales</taxon>
        <taxon>Glomeraceae</taxon>
        <taxon>Funneliformis</taxon>
    </lineage>
</organism>
<feature type="chain" id="PRO_5040500125" evidence="1">
    <location>
        <begin position="16"/>
        <end position="65"/>
    </location>
</feature>
<evidence type="ECO:0000256" key="1">
    <source>
        <dbReference type="SAM" id="SignalP"/>
    </source>
</evidence>
<dbReference type="Proteomes" id="UP000789375">
    <property type="component" value="Unassembled WGS sequence"/>
</dbReference>
<keyword evidence="3" id="KW-1185">Reference proteome</keyword>
<sequence>MVIMVLVLLPLLASGGRFGGDTTAALVNFFANAYFPLDEDEEEHDGDQKNPFRLFQLLQYYKRHA</sequence>
<evidence type="ECO:0000313" key="3">
    <source>
        <dbReference type="Proteomes" id="UP000789375"/>
    </source>
</evidence>
<name>A0A9N9FU40_FUNMO</name>
<dbReference type="EMBL" id="CAJVPP010001449">
    <property type="protein sequence ID" value="CAG8556248.1"/>
    <property type="molecule type" value="Genomic_DNA"/>
</dbReference>
<keyword evidence="1" id="KW-0732">Signal</keyword>
<accession>A0A9N9FU40</accession>
<gene>
    <name evidence="2" type="ORF">FMOSSE_LOCUS6726</name>
</gene>
<protein>
    <submittedName>
        <fullName evidence="2">5425_t:CDS:1</fullName>
    </submittedName>
</protein>
<comment type="caution">
    <text evidence="2">The sequence shown here is derived from an EMBL/GenBank/DDBJ whole genome shotgun (WGS) entry which is preliminary data.</text>
</comment>
<dbReference type="AlphaFoldDB" id="A0A9N9FU40"/>
<proteinExistence type="predicted"/>
<reference evidence="2" key="1">
    <citation type="submission" date="2021-06" db="EMBL/GenBank/DDBJ databases">
        <authorList>
            <person name="Kallberg Y."/>
            <person name="Tangrot J."/>
            <person name="Rosling A."/>
        </authorList>
    </citation>
    <scope>NUCLEOTIDE SEQUENCE</scope>
    <source>
        <strain evidence="2">87-6 pot B 2015</strain>
    </source>
</reference>
<evidence type="ECO:0000313" key="2">
    <source>
        <dbReference type="EMBL" id="CAG8556248.1"/>
    </source>
</evidence>